<sequence length="45" mass="4810">MAGNLQIGLENIGGRERTHVGLLQMLVWAGMMNSAYIHASGINAI</sequence>
<gene>
    <name evidence="1" type="ORF">An06g00140</name>
</gene>
<reference evidence="1" key="2">
    <citation type="submission" date="2025-08" db="UniProtKB">
        <authorList>
            <consortium name="RefSeq"/>
        </authorList>
    </citation>
    <scope>IDENTIFICATION</scope>
</reference>
<accession>A0AAJ8BTT1</accession>
<evidence type="ECO:0000313" key="1">
    <source>
        <dbReference type="RefSeq" id="XP_059603762.1"/>
    </source>
</evidence>
<proteinExistence type="predicted"/>
<organism evidence="1">
    <name type="scientific">Aspergillus niger</name>
    <dbReference type="NCBI Taxonomy" id="5061"/>
    <lineage>
        <taxon>Eukaryota</taxon>
        <taxon>Fungi</taxon>
        <taxon>Dikarya</taxon>
        <taxon>Ascomycota</taxon>
        <taxon>Pezizomycotina</taxon>
        <taxon>Eurotiomycetes</taxon>
        <taxon>Eurotiomycetidae</taxon>
        <taxon>Eurotiales</taxon>
        <taxon>Aspergillaceae</taxon>
        <taxon>Aspergillus</taxon>
        <taxon>Aspergillus subgen. Circumdati</taxon>
    </lineage>
</organism>
<reference evidence="1" key="1">
    <citation type="submission" date="2025-02" db="EMBL/GenBank/DDBJ databases">
        <authorList>
            <consortium name="NCBI Genome Project"/>
        </authorList>
    </citation>
    <scope>NUCLEOTIDE SEQUENCE</scope>
</reference>
<name>A0AAJ8BTT1_ASPNG</name>
<protein>
    <submittedName>
        <fullName evidence="1">Uncharacterized protein</fullName>
    </submittedName>
</protein>
<dbReference type="AlphaFoldDB" id="A0AAJ8BTT1"/>
<dbReference type="RefSeq" id="XP_059603762.1">
    <property type="nucleotide sequence ID" value="XM_059747995.1"/>
</dbReference>
<dbReference type="KEGG" id="ang:An06g00140"/>
<dbReference type="GeneID" id="84591166"/>
<dbReference type="VEuPathDB" id="FungiDB:An06g00140"/>